<evidence type="ECO:0000313" key="2">
    <source>
        <dbReference type="EMBL" id="KAK3591891.1"/>
    </source>
</evidence>
<keyword evidence="3" id="KW-1185">Reference proteome</keyword>
<accession>A0AAE0SH20</accession>
<dbReference type="Proteomes" id="UP001195483">
    <property type="component" value="Unassembled WGS sequence"/>
</dbReference>
<feature type="region of interest" description="Disordered" evidence="1">
    <location>
        <begin position="27"/>
        <end position="113"/>
    </location>
</feature>
<sequence length="211" mass="24565">MFKLGKELEEQRPELKSLIKELFKKTESKKDGILPSQLKKLKNLQRENNRFPEQREYHQQPKESAKDTNFISVKSKRDNNKNFTRNTQQPRTEMGQATPSGITHQQQQQTEQNNKPIQNNLLSNQAKNVSAPDTQKAIYADVVKNGVTKITKESSTTLMTAMESLIETLKDLLQKTQTDERIEGLSEYRIRMDGRKKRKDKRKSKEGKKLY</sequence>
<proteinExistence type="predicted"/>
<reference evidence="2" key="3">
    <citation type="submission" date="2023-05" db="EMBL/GenBank/DDBJ databases">
        <authorList>
            <person name="Smith C.H."/>
        </authorList>
    </citation>
    <scope>NUCLEOTIDE SEQUENCE</scope>
    <source>
        <strain evidence="2">CHS0354</strain>
        <tissue evidence="2">Mantle</tissue>
    </source>
</reference>
<reference evidence="2" key="1">
    <citation type="journal article" date="2021" name="Genome Biol. Evol.">
        <title>A High-Quality Reference Genome for a Parasitic Bivalve with Doubly Uniparental Inheritance (Bivalvia: Unionida).</title>
        <authorList>
            <person name="Smith C.H."/>
        </authorList>
    </citation>
    <scope>NUCLEOTIDE SEQUENCE</scope>
    <source>
        <strain evidence="2">CHS0354</strain>
    </source>
</reference>
<evidence type="ECO:0000313" key="3">
    <source>
        <dbReference type="Proteomes" id="UP001195483"/>
    </source>
</evidence>
<protein>
    <submittedName>
        <fullName evidence="2">Uncharacterized protein</fullName>
    </submittedName>
</protein>
<dbReference type="EMBL" id="JAEAOA010000364">
    <property type="protein sequence ID" value="KAK3591891.1"/>
    <property type="molecule type" value="Genomic_DNA"/>
</dbReference>
<dbReference type="AlphaFoldDB" id="A0AAE0SH20"/>
<gene>
    <name evidence="2" type="ORF">CHS0354_005101</name>
</gene>
<feature type="compositionally biased region" description="Basic residues" evidence="1">
    <location>
        <begin position="194"/>
        <end position="211"/>
    </location>
</feature>
<organism evidence="2 3">
    <name type="scientific">Potamilus streckersoni</name>
    <dbReference type="NCBI Taxonomy" id="2493646"/>
    <lineage>
        <taxon>Eukaryota</taxon>
        <taxon>Metazoa</taxon>
        <taxon>Spiralia</taxon>
        <taxon>Lophotrochozoa</taxon>
        <taxon>Mollusca</taxon>
        <taxon>Bivalvia</taxon>
        <taxon>Autobranchia</taxon>
        <taxon>Heteroconchia</taxon>
        <taxon>Palaeoheterodonta</taxon>
        <taxon>Unionida</taxon>
        <taxon>Unionoidea</taxon>
        <taxon>Unionidae</taxon>
        <taxon>Ambleminae</taxon>
        <taxon>Lampsilini</taxon>
        <taxon>Potamilus</taxon>
    </lineage>
</organism>
<evidence type="ECO:0000256" key="1">
    <source>
        <dbReference type="SAM" id="MobiDB-lite"/>
    </source>
</evidence>
<name>A0AAE0SH20_9BIVA</name>
<comment type="caution">
    <text evidence="2">The sequence shown here is derived from an EMBL/GenBank/DDBJ whole genome shotgun (WGS) entry which is preliminary data.</text>
</comment>
<feature type="compositionally biased region" description="Basic and acidic residues" evidence="1">
    <location>
        <begin position="44"/>
        <end position="66"/>
    </location>
</feature>
<feature type="region of interest" description="Disordered" evidence="1">
    <location>
        <begin position="192"/>
        <end position="211"/>
    </location>
</feature>
<feature type="compositionally biased region" description="Polar residues" evidence="1">
    <location>
        <begin position="81"/>
        <end position="113"/>
    </location>
</feature>
<reference evidence="2" key="2">
    <citation type="journal article" date="2021" name="Genome Biol. Evol.">
        <title>Developing a high-quality reference genome for a parasitic bivalve with doubly uniparental inheritance (Bivalvia: Unionida).</title>
        <authorList>
            <person name="Smith C.H."/>
        </authorList>
    </citation>
    <scope>NUCLEOTIDE SEQUENCE</scope>
    <source>
        <strain evidence="2">CHS0354</strain>
        <tissue evidence="2">Mantle</tissue>
    </source>
</reference>